<keyword evidence="3" id="KW-1185">Reference proteome</keyword>
<evidence type="ECO:0000259" key="1">
    <source>
        <dbReference type="Pfam" id="PF02342"/>
    </source>
</evidence>
<dbReference type="CDD" id="cd06974">
    <property type="entry name" value="TerD_like"/>
    <property type="match status" value="1"/>
</dbReference>
<dbReference type="InterPro" id="IPR051324">
    <property type="entry name" value="Stress/Tellurium_Resist"/>
</dbReference>
<accession>A0A1V2A7L6</accession>
<protein>
    <recommendedName>
        <fullName evidence="1">TerD domain-containing protein</fullName>
    </recommendedName>
</protein>
<proteinExistence type="predicted"/>
<name>A0A1V2A7L6_9BACI</name>
<dbReference type="STRING" id="1714355.BTO28_08380"/>
<evidence type="ECO:0000313" key="2">
    <source>
        <dbReference type="EMBL" id="OMP67001.1"/>
    </source>
</evidence>
<dbReference type="Proteomes" id="UP000188613">
    <property type="component" value="Unassembled WGS sequence"/>
</dbReference>
<evidence type="ECO:0000313" key="3">
    <source>
        <dbReference type="Proteomes" id="UP000188613"/>
    </source>
</evidence>
<reference evidence="2 3" key="1">
    <citation type="submission" date="2016-12" db="EMBL/GenBank/DDBJ databases">
        <title>Domibacillus sp. SAB 38T whole genome sequencing.</title>
        <authorList>
            <person name="Verma A."/>
            <person name="Ojha A.K."/>
            <person name="Krishnamurthi S."/>
        </authorList>
    </citation>
    <scope>NUCLEOTIDE SEQUENCE [LARGE SCALE GENOMIC DNA]</scope>
    <source>
        <strain evidence="2 3">SAB 38</strain>
    </source>
</reference>
<dbReference type="EMBL" id="MSFI01000012">
    <property type="protein sequence ID" value="OMP67001.1"/>
    <property type="molecule type" value="Genomic_DNA"/>
</dbReference>
<dbReference type="AlphaFoldDB" id="A0A1V2A7L6"/>
<dbReference type="PANTHER" id="PTHR32097:SF17">
    <property type="entry name" value="CAMP-BINDING PROTEIN 1-RELATED"/>
    <property type="match status" value="1"/>
</dbReference>
<sequence length="214" mass="23330">MKLFKGEKVDLTKQSPALTSIRLGLGWNISGESLARFDLDAVALLVDEAGLVLSHEHIVFYNQLTAANGAVVLSNDNQTGAGTGDDEEIFIQLSHMPPAVDKVVVAIFVHEGEERGHSFGQVNEPFVRVVNDATKKEMYRYKLGLDFSDEKALIVGEVCRKGSGWTFEVSGKGVGGGLASLCQKFGMNELPASFFKKKKTMTKLSPLHSKKPLF</sequence>
<dbReference type="Gene3D" id="2.60.60.30">
    <property type="entry name" value="sav2460 like domains"/>
    <property type="match status" value="1"/>
</dbReference>
<dbReference type="PANTHER" id="PTHR32097">
    <property type="entry name" value="CAMP-BINDING PROTEIN 1-RELATED"/>
    <property type="match status" value="1"/>
</dbReference>
<dbReference type="RefSeq" id="WP_076765210.1">
    <property type="nucleotide sequence ID" value="NZ_MSFI01000012.1"/>
</dbReference>
<dbReference type="Pfam" id="PF02342">
    <property type="entry name" value="TerD"/>
    <property type="match status" value="1"/>
</dbReference>
<feature type="domain" description="TerD" evidence="1">
    <location>
        <begin position="1"/>
        <end position="185"/>
    </location>
</feature>
<gene>
    <name evidence="2" type="ORF">BTO28_08380</name>
</gene>
<organism evidence="2 3">
    <name type="scientific">Domibacillus epiphyticus</name>
    <dbReference type="NCBI Taxonomy" id="1714355"/>
    <lineage>
        <taxon>Bacteria</taxon>
        <taxon>Bacillati</taxon>
        <taxon>Bacillota</taxon>
        <taxon>Bacilli</taxon>
        <taxon>Bacillales</taxon>
        <taxon>Bacillaceae</taxon>
        <taxon>Domibacillus</taxon>
    </lineage>
</organism>
<comment type="caution">
    <text evidence="2">The sequence shown here is derived from an EMBL/GenBank/DDBJ whole genome shotgun (WGS) entry which is preliminary data.</text>
</comment>
<dbReference type="InterPro" id="IPR003325">
    <property type="entry name" value="TerD"/>
</dbReference>